<gene>
    <name evidence="2" type="ORF">OHZ10_24235</name>
</gene>
<sequence>MLNPAIAEWKIAMPASMNQRGNRLPNRGGKTGKGNREDVMRARRFCRIDRAVAVRRVYLDRFRMPIKRMETVRLPIGKSCASTDALPVSVRESFEVPREKMTANERHGFHR</sequence>
<keyword evidence="3" id="KW-1185">Reference proteome</keyword>
<dbReference type="Proteomes" id="UP001448498">
    <property type="component" value="Chromosome 3"/>
</dbReference>
<organism evidence="2 3">
    <name type="scientific">Burkholderia arboris</name>
    <dbReference type="NCBI Taxonomy" id="488730"/>
    <lineage>
        <taxon>Bacteria</taxon>
        <taxon>Pseudomonadati</taxon>
        <taxon>Pseudomonadota</taxon>
        <taxon>Betaproteobacteria</taxon>
        <taxon>Burkholderiales</taxon>
        <taxon>Burkholderiaceae</taxon>
        <taxon>Burkholderia</taxon>
        <taxon>Burkholderia cepacia complex</taxon>
    </lineage>
</organism>
<name>A0ABZ3DTY9_9BURK</name>
<evidence type="ECO:0000313" key="3">
    <source>
        <dbReference type="Proteomes" id="UP001448498"/>
    </source>
</evidence>
<accession>A0ABZ3DTY9</accession>
<evidence type="ECO:0000256" key="1">
    <source>
        <dbReference type="SAM" id="MobiDB-lite"/>
    </source>
</evidence>
<proteinExistence type="predicted"/>
<reference evidence="2 3" key="1">
    <citation type="submission" date="2022-10" db="EMBL/GenBank/DDBJ databases">
        <title>Genomic of Burkholderia cepacia PN-1.</title>
        <authorList>
            <person name="Yang Y."/>
            <person name="Guan H."/>
            <person name="Huang J."/>
        </authorList>
    </citation>
    <scope>NUCLEOTIDE SEQUENCE [LARGE SCALE GENOMIC DNA]</scope>
    <source>
        <strain evidence="2 3">PN-1</strain>
    </source>
</reference>
<feature type="region of interest" description="Disordered" evidence="1">
    <location>
        <begin position="17"/>
        <end position="38"/>
    </location>
</feature>
<protein>
    <submittedName>
        <fullName evidence="2">Uncharacterized protein</fullName>
    </submittedName>
</protein>
<evidence type="ECO:0000313" key="2">
    <source>
        <dbReference type="EMBL" id="XAE52634.1"/>
    </source>
</evidence>
<dbReference type="EMBL" id="CP109822">
    <property type="protein sequence ID" value="XAE52634.1"/>
    <property type="molecule type" value="Genomic_DNA"/>
</dbReference>
<dbReference type="RefSeq" id="WP_342705924.1">
    <property type="nucleotide sequence ID" value="NZ_CP109822.1"/>
</dbReference>